<protein>
    <submittedName>
        <fullName evidence="2">Uncharacterized protein</fullName>
    </submittedName>
</protein>
<name>A0A428NW03_9HYPO</name>
<reference evidence="2 3" key="1">
    <citation type="submission" date="2017-06" db="EMBL/GenBank/DDBJ databases">
        <title>Comparative genomic analysis of Ambrosia Fusariam Clade fungi.</title>
        <authorList>
            <person name="Stajich J.E."/>
            <person name="Carrillo J."/>
            <person name="Kijimoto T."/>
            <person name="Eskalen A."/>
            <person name="O'Donnell K."/>
            <person name="Kasson M."/>
        </authorList>
    </citation>
    <scope>NUCLEOTIDE SEQUENCE [LARGE SCALE GENOMIC DNA]</scope>
    <source>
        <strain evidence="2 3">NRRL62584</strain>
    </source>
</reference>
<dbReference type="OrthoDB" id="3563678at2759"/>
<dbReference type="STRING" id="1325734.A0A428NW03"/>
<dbReference type="EMBL" id="NKCI01000277">
    <property type="protein sequence ID" value="RSL44931.1"/>
    <property type="molecule type" value="Genomic_DNA"/>
</dbReference>
<keyword evidence="3" id="KW-1185">Reference proteome</keyword>
<proteinExistence type="predicted"/>
<feature type="region of interest" description="Disordered" evidence="1">
    <location>
        <begin position="1"/>
        <end position="70"/>
    </location>
</feature>
<dbReference type="Proteomes" id="UP000288168">
    <property type="component" value="Unassembled WGS sequence"/>
</dbReference>
<sequence>MTTEPSTTESVDSSSSEATVSTEPASSSSDSDTTTSEPTTTTSAEVTTTDETTSDIPTTTTSAEEQPTVLFADDDAQTFHRGQDRTLLSPFQISMYTSSSQVLTISVNGDIRLGTVPTDPTRDDLPSEYGGNAVFPYWTENAILPNSGQGITYITSGQVPERTLLIDFKVMPDSNIAQDQPDHYTVSFFEQLPQYCQVRYYHTHGTGEDATIGFQGLFALTGQYRQYSYNSPGTVPDRTLMEMGLQDAGTFYTEEDAF</sequence>
<feature type="compositionally biased region" description="Low complexity" evidence="1">
    <location>
        <begin position="1"/>
        <end position="64"/>
    </location>
</feature>
<evidence type="ECO:0000313" key="2">
    <source>
        <dbReference type="EMBL" id="RSL44931.1"/>
    </source>
</evidence>
<organism evidence="2 3">
    <name type="scientific">Fusarium duplospermum</name>
    <dbReference type="NCBI Taxonomy" id="1325734"/>
    <lineage>
        <taxon>Eukaryota</taxon>
        <taxon>Fungi</taxon>
        <taxon>Dikarya</taxon>
        <taxon>Ascomycota</taxon>
        <taxon>Pezizomycotina</taxon>
        <taxon>Sordariomycetes</taxon>
        <taxon>Hypocreomycetidae</taxon>
        <taxon>Hypocreales</taxon>
        <taxon>Nectriaceae</taxon>
        <taxon>Fusarium</taxon>
        <taxon>Fusarium solani species complex</taxon>
    </lineage>
</organism>
<accession>A0A428NW03</accession>
<comment type="caution">
    <text evidence="2">The sequence shown here is derived from an EMBL/GenBank/DDBJ whole genome shotgun (WGS) entry which is preliminary data.</text>
</comment>
<evidence type="ECO:0000313" key="3">
    <source>
        <dbReference type="Proteomes" id="UP000288168"/>
    </source>
</evidence>
<evidence type="ECO:0000256" key="1">
    <source>
        <dbReference type="SAM" id="MobiDB-lite"/>
    </source>
</evidence>
<dbReference type="AlphaFoldDB" id="A0A428NW03"/>
<gene>
    <name evidence="2" type="ORF">CEP54_014482</name>
</gene>